<feature type="region of interest" description="Disordered" evidence="4">
    <location>
        <begin position="1"/>
        <end position="106"/>
    </location>
</feature>
<keyword evidence="3" id="KW-0862">Zinc</keyword>
<evidence type="ECO:0000256" key="4">
    <source>
        <dbReference type="SAM" id="MobiDB-lite"/>
    </source>
</evidence>
<dbReference type="STRING" id="200324.A0A2N5VAQ3"/>
<dbReference type="GO" id="GO:0008270">
    <property type="term" value="F:zinc ion binding"/>
    <property type="evidence" value="ECO:0007669"/>
    <property type="project" value="UniProtKB-KW"/>
</dbReference>
<dbReference type="AlphaFoldDB" id="A0A2N5VAQ3"/>
<name>A0A2N5VAQ3_9BASI</name>
<evidence type="ECO:0000313" key="6">
    <source>
        <dbReference type="EMBL" id="PLW47088.1"/>
    </source>
</evidence>
<dbReference type="GO" id="GO:0006357">
    <property type="term" value="P:regulation of transcription by RNA polymerase II"/>
    <property type="evidence" value="ECO:0007669"/>
    <property type="project" value="TreeGrafter"/>
</dbReference>
<gene>
    <name evidence="6" type="ORF">PCANC_09665</name>
</gene>
<evidence type="ECO:0000259" key="5">
    <source>
        <dbReference type="Pfam" id="PF02892"/>
    </source>
</evidence>
<proteinExistence type="predicted"/>
<feature type="compositionally biased region" description="Basic residues" evidence="4">
    <location>
        <begin position="96"/>
        <end position="106"/>
    </location>
</feature>
<keyword evidence="2" id="KW-0863">Zinc-finger</keyword>
<dbReference type="Pfam" id="PF02892">
    <property type="entry name" value="zf-BED"/>
    <property type="match status" value="1"/>
</dbReference>
<organism evidence="6 7">
    <name type="scientific">Puccinia coronata f. sp. avenae</name>
    <dbReference type="NCBI Taxonomy" id="200324"/>
    <lineage>
        <taxon>Eukaryota</taxon>
        <taxon>Fungi</taxon>
        <taxon>Dikarya</taxon>
        <taxon>Basidiomycota</taxon>
        <taxon>Pucciniomycotina</taxon>
        <taxon>Pucciniomycetes</taxon>
        <taxon>Pucciniales</taxon>
        <taxon>Pucciniaceae</taxon>
        <taxon>Puccinia</taxon>
    </lineage>
</organism>
<feature type="compositionally biased region" description="Low complexity" evidence="4">
    <location>
        <begin position="76"/>
        <end position="89"/>
    </location>
</feature>
<dbReference type="OrthoDB" id="3243659at2759"/>
<sequence>MQKPKASKRPQPASSTNSDRSENEPISKKTKQSQTTATSPAKSEVEIQITGKTITNTPATSTQNNPMVATATPKINNSATTTTKATVSKGSENPRKKIQSQHKATSKIWKHFKDKGKGENKVANCQYCQQEMCAKPSGGTKSLWCHLDQCGCYQSKTKQALLKMPPNSQDSPSTWIFSQKESCDLLTKLIIADEKPFTLVEHPIFKAFISSLQPKFKLYGRTTIKKDILNM</sequence>
<keyword evidence="1" id="KW-0479">Metal-binding</keyword>
<evidence type="ECO:0000313" key="7">
    <source>
        <dbReference type="Proteomes" id="UP000235388"/>
    </source>
</evidence>
<dbReference type="Proteomes" id="UP000235388">
    <property type="component" value="Unassembled WGS sequence"/>
</dbReference>
<feature type="compositionally biased region" description="Polar residues" evidence="4">
    <location>
        <begin position="50"/>
        <end position="67"/>
    </location>
</feature>
<dbReference type="PANTHER" id="PTHR34396">
    <property type="entry name" value="OS03G0264950 PROTEIN-RELATED"/>
    <property type="match status" value="1"/>
</dbReference>
<dbReference type="EMBL" id="PGCJ01000113">
    <property type="protein sequence ID" value="PLW47088.1"/>
    <property type="molecule type" value="Genomic_DNA"/>
</dbReference>
<dbReference type="SMART" id="SM00614">
    <property type="entry name" value="ZnF_BED"/>
    <property type="match status" value="1"/>
</dbReference>
<reference evidence="6 7" key="1">
    <citation type="submission" date="2017-11" db="EMBL/GenBank/DDBJ databases">
        <title>De novo assembly and phasing of dikaryotic genomes from two isolates of Puccinia coronata f. sp. avenae, the causal agent of oat crown rust.</title>
        <authorList>
            <person name="Miller M.E."/>
            <person name="Zhang Y."/>
            <person name="Omidvar V."/>
            <person name="Sperschneider J."/>
            <person name="Schwessinger B."/>
            <person name="Raley C."/>
            <person name="Palmer J.M."/>
            <person name="Garnica D."/>
            <person name="Upadhyaya N."/>
            <person name="Rathjen J."/>
            <person name="Taylor J.M."/>
            <person name="Park R.F."/>
            <person name="Dodds P.N."/>
            <person name="Hirsch C.D."/>
            <person name="Kianian S.F."/>
            <person name="Figueroa M."/>
        </authorList>
    </citation>
    <scope>NUCLEOTIDE SEQUENCE [LARGE SCALE GENOMIC DNA]</scope>
    <source>
        <strain evidence="6">12NC29</strain>
    </source>
</reference>
<evidence type="ECO:0000256" key="3">
    <source>
        <dbReference type="ARBA" id="ARBA00022833"/>
    </source>
</evidence>
<evidence type="ECO:0000256" key="1">
    <source>
        <dbReference type="ARBA" id="ARBA00022723"/>
    </source>
</evidence>
<dbReference type="PANTHER" id="PTHR34396:SF25">
    <property type="entry name" value="BOUNDARY ELEMENT ASSOCIATED FACTOR"/>
    <property type="match status" value="1"/>
</dbReference>
<protein>
    <recommendedName>
        <fullName evidence="5">BED-type domain-containing protein</fullName>
    </recommendedName>
</protein>
<dbReference type="GO" id="GO:1990837">
    <property type="term" value="F:sequence-specific double-stranded DNA binding"/>
    <property type="evidence" value="ECO:0007669"/>
    <property type="project" value="TreeGrafter"/>
</dbReference>
<comment type="caution">
    <text evidence="6">The sequence shown here is derived from an EMBL/GenBank/DDBJ whole genome shotgun (WGS) entry which is preliminary data.</text>
</comment>
<dbReference type="InterPro" id="IPR003656">
    <property type="entry name" value="Znf_BED"/>
</dbReference>
<dbReference type="GO" id="GO:0005634">
    <property type="term" value="C:nucleus"/>
    <property type="evidence" value="ECO:0007669"/>
    <property type="project" value="TreeGrafter"/>
</dbReference>
<accession>A0A2N5VAQ3</accession>
<dbReference type="InterPro" id="IPR053031">
    <property type="entry name" value="Cuticle_assoc_protein"/>
</dbReference>
<keyword evidence="7" id="KW-1185">Reference proteome</keyword>
<evidence type="ECO:0000256" key="2">
    <source>
        <dbReference type="ARBA" id="ARBA00022771"/>
    </source>
</evidence>
<feature type="domain" description="BED-type" evidence="5">
    <location>
        <begin position="106"/>
        <end position="148"/>
    </location>
</feature>